<dbReference type="EMBL" id="JAPWDV010000003">
    <property type="protein sequence ID" value="KAJ6218220.1"/>
    <property type="molecule type" value="Genomic_DNA"/>
</dbReference>
<proteinExistence type="inferred from homology"/>
<organism evidence="9 10">
    <name type="scientific">Blomia tropicalis</name>
    <name type="common">Mite</name>
    <dbReference type="NCBI Taxonomy" id="40697"/>
    <lineage>
        <taxon>Eukaryota</taxon>
        <taxon>Metazoa</taxon>
        <taxon>Ecdysozoa</taxon>
        <taxon>Arthropoda</taxon>
        <taxon>Chelicerata</taxon>
        <taxon>Arachnida</taxon>
        <taxon>Acari</taxon>
        <taxon>Acariformes</taxon>
        <taxon>Sarcoptiformes</taxon>
        <taxon>Astigmata</taxon>
        <taxon>Glycyphagoidea</taxon>
        <taxon>Echimyopodidae</taxon>
        <taxon>Blomia</taxon>
    </lineage>
</organism>
<evidence type="ECO:0000256" key="6">
    <source>
        <dbReference type="ARBA" id="ARBA00049075"/>
    </source>
</evidence>
<evidence type="ECO:0000256" key="3">
    <source>
        <dbReference type="ARBA" id="ARBA00047418"/>
    </source>
</evidence>
<feature type="region of interest" description="Disordered" evidence="8">
    <location>
        <begin position="35"/>
        <end position="58"/>
    </location>
</feature>
<comment type="catalytic activity">
    <reaction evidence="3">
        <text>a 5'-end (N(2),N(7)-dimethyl 5'-triphosphoguanosine)-ribonucleoside in snoRNA + S-adenosyl-L-methionine = a 5'-end (N(2),N(2),N(7)-trimethyl 5'-triphosphoguanosine)-ribonucleoside in snoRNA + S-adenosyl-L-homocysteine + H(+)</text>
        <dbReference type="Rhea" id="RHEA:78507"/>
        <dbReference type="Rhea" id="RHEA-COMP:19088"/>
        <dbReference type="Rhea" id="RHEA-COMP:19090"/>
        <dbReference type="ChEBI" id="CHEBI:15378"/>
        <dbReference type="ChEBI" id="CHEBI:57856"/>
        <dbReference type="ChEBI" id="CHEBI:59789"/>
        <dbReference type="ChEBI" id="CHEBI:167623"/>
        <dbReference type="ChEBI" id="CHEBI:172880"/>
    </reaction>
    <physiologicalReaction direction="left-to-right" evidence="3">
        <dbReference type="Rhea" id="RHEA:78508"/>
    </physiologicalReaction>
</comment>
<comment type="catalytic activity">
    <reaction evidence="6">
        <text>a 5'-end (N(7)-methyl 5'-triphosphoguanosine)-ribonucleoside in snRNA + S-adenosyl-L-methionine = a 5'-end (N(2),N(7)-dimethyl 5'-triphosphoguanosine)-ribonucleoside in snRNA + S-adenosyl-L-homocysteine + H(+)</text>
        <dbReference type="Rhea" id="RHEA:78471"/>
        <dbReference type="Rhea" id="RHEA-COMP:19085"/>
        <dbReference type="Rhea" id="RHEA-COMP:19087"/>
        <dbReference type="ChEBI" id="CHEBI:15378"/>
        <dbReference type="ChEBI" id="CHEBI:57856"/>
        <dbReference type="ChEBI" id="CHEBI:59789"/>
        <dbReference type="ChEBI" id="CHEBI:156461"/>
        <dbReference type="ChEBI" id="CHEBI:172880"/>
    </reaction>
    <physiologicalReaction direction="left-to-right" evidence="6">
        <dbReference type="Rhea" id="RHEA:78472"/>
    </physiologicalReaction>
</comment>
<dbReference type="OMA" id="NATIYEC"/>
<feature type="compositionally biased region" description="Polar residues" evidence="8">
    <location>
        <begin position="129"/>
        <end position="138"/>
    </location>
</feature>
<evidence type="ECO:0000256" key="4">
    <source>
        <dbReference type="ARBA" id="ARBA00048740"/>
    </source>
</evidence>
<evidence type="ECO:0000313" key="9">
    <source>
        <dbReference type="EMBL" id="KAJ6218220.1"/>
    </source>
</evidence>
<keyword evidence="10" id="KW-1185">Reference proteome</keyword>
<evidence type="ECO:0000313" key="10">
    <source>
        <dbReference type="Proteomes" id="UP001142055"/>
    </source>
</evidence>
<accession>A0A9Q0M304</accession>
<protein>
    <recommendedName>
        <fullName evidence="1">Trimethylguanosine synthase</fullName>
    </recommendedName>
    <alternativeName>
        <fullName evidence="7">Cap-specific guanine-N(2) methyltransferase</fullName>
    </alternativeName>
</protein>
<evidence type="ECO:0000256" key="2">
    <source>
        <dbReference type="ARBA" id="ARBA00025783"/>
    </source>
</evidence>
<reference evidence="9" key="1">
    <citation type="submission" date="2022-12" db="EMBL/GenBank/DDBJ databases">
        <title>Genome assemblies of Blomia tropicalis.</title>
        <authorList>
            <person name="Cui Y."/>
        </authorList>
    </citation>
    <scope>NUCLEOTIDE SEQUENCE</scope>
    <source>
        <tissue evidence="9">Adult mites</tissue>
    </source>
</reference>
<dbReference type="GO" id="GO:0071164">
    <property type="term" value="F:RNA cap trimethylguanosine synthase activity"/>
    <property type="evidence" value="ECO:0007669"/>
    <property type="project" value="TreeGrafter"/>
</dbReference>
<feature type="compositionally biased region" description="Basic residues" evidence="8">
    <location>
        <begin position="45"/>
        <end position="55"/>
    </location>
</feature>
<comment type="caution">
    <text evidence="9">The sequence shown here is derived from an EMBL/GenBank/DDBJ whole genome shotgun (WGS) entry which is preliminary data.</text>
</comment>
<dbReference type="InterPro" id="IPR029063">
    <property type="entry name" value="SAM-dependent_MTases_sf"/>
</dbReference>
<dbReference type="SUPFAM" id="SSF53335">
    <property type="entry name" value="S-adenosyl-L-methionine-dependent methyltransferases"/>
    <property type="match status" value="1"/>
</dbReference>
<gene>
    <name evidence="9" type="ORF">RDWZM_009377</name>
</gene>
<comment type="catalytic activity">
    <reaction evidence="4">
        <text>a 5'-end (N(7)-methyl 5'-triphosphoguanosine)-ribonucleoside in snoRNA + S-adenosyl-L-methionine = a 5'-end (N(2),N(7)-dimethyl 5'-triphosphoguanosine)-ribonucleoside in snoRNA + S-adenosyl-L-homocysteine + H(+)</text>
        <dbReference type="Rhea" id="RHEA:78475"/>
        <dbReference type="Rhea" id="RHEA-COMP:19086"/>
        <dbReference type="Rhea" id="RHEA-COMP:19088"/>
        <dbReference type="ChEBI" id="CHEBI:15378"/>
        <dbReference type="ChEBI" id="CHEBI:57856"/>
        <dbReference type="ChEBI" id="CHEBI:59789"/>
        <dbReference type="ChEBI" id="CHEBI:156461"/>
        <dbReference type="ChEBI" id="CHEBI:172880"/>
    </reaction>
    <physiologicalReaction direction="left-to-right" evidence="4">
        <dbReference type="Rhea" id="RHEA:78476"/>
    </physiologicalReaction>
</comment>
<dbReference type="Proteomes" id="UP001142055">
    <property type="component" value="Chromosome 3"/>
</dbReference>
<dbReference type="Gene3D" id="3.40.50.150">
    <property type="entry name" value="Vaccinia Virus protein VP39"/>
    <property type="match status" value="1"/>
</dbReference>
<dbReference type="PANTHER" id="PTHR14741:SF32">
    <property type="entry name" value="TRIMETHYLGUANOSINE SYNTHASE"/>
    <property type="match status" value="1"/>
</dbReference>
<dbReference type="AlphaFoldDB" id="A0A9Q0M304"/>
<evidence type="ECO:0000256" key="1">
    <source>
        <dbReference type="ARBA" id="ARBA00018517"/>
    </source>
</evidence>
<feature type="region of interest" description="Disordered" evidence="8">
    <location>
        <begin position="124"/>
        <end position="152"/>
    </location>
</feature>
<dbReference type="CDD" id="cd02440">
    <property type="entry name" value="AdoMet_MTases"/>
    <property type="match status" value="1"/>
</dbReference>
<evidence type="ECO:0000256" key="5">
    <source>
        <dbReference type="ARBA" id="ARBA00048763"/>
    </source>
</evidence>
<evidence type="ECO:0000256" key="8">
    <source>
        <dbReference type="SAM" id="MobiDB-lite"/>
    </source>
</evidence>
<dbReference type="InterPro" id="IPR019012">
    <property type="entry name" value="RNA_cap_Gua-N2-MeTrfase"/>
</dbReference>
<evidence type="ECO:0000256" key="7">
    <source>
        <dbReference type="ARBA" id="ARBA00049790"/>
    </source>
</evidence>
<comment type="similarity">
    <text evidence="2">Belongs to the methyltransferase superfamily. Trimethylguanosine synthase family.</text>
</comment>
<dbReference type="GO" id="GO:0005634">
    <property type="term" value="C:nucleus"/>
    <property type="evidence" value="ECO:0007669"/>
    <property type="project" value="TreeGrafter"/>
</dbReference>
<name>A0A9Q0M304_BLOTA</name>
<dbReference type="PANTHER" id="PTHR14741">
    <property type="entry name" value="S-ADENOSYLMETHIONINE-DEPENDENT METHYLTRANSFERASE RELATED"/>
    <property type="match status" value="1"/>
</dbReference>
<comment type="catalytic activity">
    <reaction evidence="5">
        <text>a 5'-end (N(2),N(7)-dimethyl 5'-triphosphoguanosine)-ribonucleoside in snRNA + S-adenosyl-L-methionine = a 5'-end (N(2),N(2),N(7)-trimethyl 5'-triphosphoguanosine)-ribonucleoside in snRNA + S-adenosyl-L-homocysteine + H(+)</text>
        <dbReference type="Rhea" id="RHEA:78479"/>
        <dbReference type="Rhea" id="RHEA-COMP:19087"/>
        <dbReference type="Rhea" id="RHEA-COMP:19089"/>
        <dbReference type="ChEBI" id="CHEBI:15378"/>
        <dbReference type="ChEBI" id="CHEBI:57856"/>
        <dbReference type="ChEBI" id="CHEBI:59789"/>
        <dbReference type="ChEBI" id="CHEBI:167623"/>
        <dbReference type="ChEBI" id="CHEBI:172880"/>
    </reaction>
    <physiologicalReaction direction="left-to-right" evidence="5">
        <dbReference type="Rhea" id="RHEA:78480"/>
    </physiologicalReaction>
</comment>
<sequence>MSSLDGQLVKSAIDHSSDDVYHSSIEHIQMRRLGLPTSFGPTSRKPIKSKKRSNPKHINLDNDEAIENHDNGYDLDQQPMDIGETNRLDESDDYVDEVPTVKMSNDCYDYLDMNTIKISLENDTKRSLSETSSVNSNDNCKKIKRRKKKKKNPIRQTTYWRNRFFLFSRFSEGIKLDEESWYSVTPESIARHIANRVELALSKPQSPSDIGPKFIILDGFCGAGGNAIQFAQMVTTAIVYAVDIDPQKIMLAKHNATIYECADKIQFIVADFFQLIQSDRKPFGHVDICFLSPPWGGPNYVEYKSYSLHQMTPDGFEIARLVSKYVTKNISFLLPRNFDESELEPLSRIIYDENKNEMDKEIKVEIEKNLLYQRVKTMTAYFGNLVIDNEKIMNANELN</sequence>
<dbReference type="Pfam" id="PF09445">
    <property type="entry name" value="Methyltransf_15"/>
    <property type="match status" value="1"/>
</dbReference>
<feature type="compositionally biased region" description="Basic residues" evidence="8">
    <location>
        <begin position="142"/>
        <end position="152"/>
    </location>
</feature>